<sequence length="406" mass="44161">MKVLILSMNYAPEQIGIGPCSTGWAEHLAHAGHRVTVVTAQPYYPDWRIAAGHRNRWRRTVENGVKVVRCPHYVPRQPTGMRRVLHQVSFALAAMWPMLARAIVRRPDLVVAVAPSLIAAPVARFAAVLAGAKSWLHVQDFELEVALSTGLLAEGGLLNVASRLERTMLASFDITSTISPQMCRKLVAKGVPEGQIRELRNWADIDAIRPLDQPSPLRDEWQISASHVALYSGNIANKQGIDLVLDAARILRGRGDIQFVICGNGPDRARLEASAADLPNVCFRDLQPRERLADLLGLASVHLLPQIAGVADLVLPSKLANMFASGRPVVATADPGTGIADEVSGAGVAVPPGDAVAFADAIASLLRDPQRRARLGQAARIKAERNWARTAILQRCDHEMRQLVFK</sequence>
<dbReference type="SUPFAM" id="SSF53756">
    <property type="entry name" value="UDP-Glycosyltransferase/glycogen phosphorylase"/>
    <property type="match status" value="1"/>
</dbReference>
<protein>
    <submittedName>
        <fullName evidence="3">Colanic acid biosynthesis glycosyltransferase WcaI</fullName>
    </submittedName>
</protein>
<dbReference type="GO" id="GO:0016758">
    <property type="term" value="F:hexosyltransferase activity"/>
    <property type="evidence" value="ECO:0007669"/>
    <property type="project" value="TreeGrafter"/>
</dbReference>
<comment type="caution">
    <text evidence="3">The sequence shown here is derived from an EMBL/GenBank/DDBJ whole genome shotgun (WGS) entry which is preliminary data.</text>
</comment>
<dbReference type="CDD" id="cd03794">
    <property type="entry name" value="GT4_WbuB-like"/>
    <property type="match status" value="1"/>
</dbReference>
<gene>
    <name evidence="3" type="primary">wcaI</name>
    <name evidence="3" type="ORF">D6858_07795</name>
</gene>
<dbReference type="Pfam" id="PF00534">
    <property type="entry name" value="Glycos_transf_1"/>
    <property type="match status" value="1"/>
</dbReference>
<evidence type="ECO:0000259" key="1">
    <source>
        <dbReference type="Pfam" id="PF00534"/>
    </source>
</evidence>
<dbReference type="PANTHER" id="PTHR45947:SF3">
    <property type="entry name" value="SULFOQUINOVOSYL TRANSFERASE SQD2"/>
    <property type="match status" value="1"/>
</dbReference>
<dbReference type="Pfam" id="PF13579">
    <property type="entry name" value="Glyco_trans_4_4"/>
    <property type="match status" value="1"/>
</dbReference>
<dbReference type="OrthoDB" id="9787293at2"/>
<dbReference type="AlphaFoldDB" id="A0A419R1R5"/>
<dbReference type="EMBL" id="RAHJ01000018">
    <property type="protein sequence ID" value="RJX67861.1"/>
    <property type="molecule type" value="Genomic_DNA"/>
</dbReference>
<feature type="domain" description="Glycosyl transferase family 1" evidence="1">
    <location>
        <begin position="226"/>
        <end position="380"/>
    </location>
</feature>
<feature type="domain" description="Glycosyltransferase subfamily 4-like N-terminal" evidence="2">
    <location>
        <begin position="16"/>
        <end position="202"/>
    </location>
</feature>
<dbReference type="InterPro" id="IPR028098">
    <property type="entry name" value="Glyco_trans_4-like_N"/>
</dbReference>
<reference evidence="3 4" key="1">
    <citation type="submission" date="2018-09" db="EMBL/GenBank/DDBJ databases">
        <title>Altererythrobacter sp.Ery1 and Ery12, the genome sequencing of novel strains in genus Alterythrobacter.</title>
        <authorList>
            <person name="Cheng H."/>
            <person name="Wu Y.-H."/>
            <person name="Fang C."/>
            <person name="Xu X.-W."/>
        </authorList>
    </citation>
    <scope>NUCLEOTIDE SEQUENCE [LARGE SCALE GENOMIC DNA]</scope>
    <source>
        <strain evidence="3 4">Ery12</strain>
    </source>
</reference>
<dbReference type="NCBIfam" id="NF007640">
    <property type="entry name" value="PRK10307.1"/>
    <property type="match status" value="1"/>
</dbReference>
<keyword evidence="3" id="KW-0808">Transferase</keyword>
<evidence type="ECO:0000259" key="2">
    <source>
        <dbReference type="Pfam" id="PF13579"/>
    </source>
</evidence>
<dbReference type="PANTHER" id="PTHR45947">
    <property type="entry name" value="SULFOQUINOVOSYL TRANSFERASE SQD2"/>
    <property type="match status" value="1"/>
</dbReference>
<name>A0A419R1R5_9SPHN</name>
<dbReference type="Gene3D" id="3.40.50.2000">
    <property type="entry name" value="Glycogen Phosphorylase B"/>
    <property type="match status" value="2"/>
</dbReference>
<evidence type="ECO:0000313" key="3">
    <source>
        <dbReference type="EMBL" id="RJX67861.1"/>
    </source>
</evidence>
<organism evidence="3 4">
    <name type="scientific">Tsuneonella suprasediminis</name>
    <dbReference type="NCBI Taxonomy" id="2306996"/>
    <lineage>
        <taxon>Bacteria</taxon>
        <taxon>Pseudomonadati</taxon>
        <taxon>Pseudomonadota</taxon>
        <taxon>Alphaproteobacteria</taxon>
        <taxon>Sphingomonadales</taxon>
        <taxon>Erythrobacteraceae</taxon>
        <taxon>Tsuneonella</taxon>
    </lineage>
</organism>
<evidence type="ECO:0000313" key="4">
    <source>
        <dbReference type="Proteomes" id="UP000284322"/>
    </source>
</evidence>
<accession>A0A419R1R5</accession>
<dbReference type="InterPro" id="IPR001296">
    <property type="entry name" value="Glyco_trans_1"/>
</dbReference>
<keyword evidence="4" id="KW-1185">Reference proteome</keyword>
<proteinExistence type="predicted"/>
<dbReference type="Proteomes" id="UP000284322">
    <property type="component" value="Unassembled WGS sequence"/>
</dbReference>
<dbReference type="InterPro" id="IPR050194">
    <property type="entry name" value="Glycosyltransferase_grp1"/>
</dbReference>